<keyword evidence="6" id="KW-1185">Reference proteome</keyword>
<dbReference type="GO" id="GO:0005730">
    <property type="term" value="C:nucleolus"/>
    <property type="evidence" value="ECO:0007669"/>
    <property type="project" value="TreeGrafter"/>
</dbReference>
<keyword evidence="4" id="KW-0539">Nucleus</keyword>
<keyword evidence="2 5" id="KW-0853">WD repeat</keyword>
<proteinExistence type="predicted"/>
<dbReference type="WBParaSite" id="jg285">
    <property type="protein sequence ID" value="jg285"/>
    <property type="gene ID" value="jg285"/>
</dbReference>
<dbReference type="PANTHER" id="PTHR19848">
    <property type="entry name" value="WD40 REPEAT PROTEIN"/>
    <property type="match status" value="1"/>
</dbReference>
<dbReference type="PROSITE" id="PS50294">
    <property type="entry name" value="WD_REPEATS_REGION"/>
    <property type="match status" value="1"/>
</dbReference>
<dbReference type="SMART" id="SM00320">
    <property type="entry name" value="WD40"/>
    <property type="match status" value="4"/>
</dbReference>
<evidence type="ECO:0000256" key="3">
    <source>
        <dbReference type="ARBA" id="ARBA00022737"/>
    </source>
</evidence>
<keyword evidence="3" id="KW-0677">Repeat</keyword>
<evidence type="ECO:0000256" key="1">
    <source>
        <dbReference type="ARBA" id="ARBA00004123"/>
    </source>
</evidence>
<dbReference type="Gene3D" id="2.130.10.10">
    <property type="entry name" value="YVTN repeat-like/Quinoprotein amine dehydrogenase"/>
    <property type="match status" value="1"/>
</dbReference>
<dbReference type="InterPro" id="IPR001680">
    <property type="entry name" value="WD40_rpt"/>
</dbReference>
<dbReference type="SUPFAM" id="SSF50978">
    <property type="entry name" value="WD40 repeat-like"/>
    <property type="match status" value="1"/>
</dbReference>
<evidence type="ECO:0000313" key="6">
    <source>
        <dbReference type="Proteomes" id="UP000887574"/>
    </source>
</evidence>
<dbReference type="Pfam" id="PF00400">
    <property type="entry name" value="WD40"/>
    <property type="match status" value="2"/>
</dbReference>
<evidence type="ECO:0000256" key="4">
    <source>
        <dbReference type="ARBA" id="ARBA00023242"/>
    </source>
</evidence>
<protein>
    <submittedName>
        <fullName evidence="7">Uncharacterized protein</fullName>
    </submittedName>
</protein>
<accession>A0A915E4U7</accession>
<dbReference type="PANTHER" id="PTHR19848:SF0">
    <property type="entry name" value="NOTCHLESS PROTEIN HOMOLOG 1"/>
    <property type="match status" value="1"/>
</dbReference>
<organism evidence="6 7">
    <name type="scientific">Ditylenchus dipsaci</name>
    <dbReference type="NCBI Taxonomy" id="166011"/>
    <lineage>
        <taxon>Eukaryota</taxon>
        <taxon>Metazoa</taxon>
        <taxon>Ecdysozoa</taxon>
        <taxon>Nematoda</taxon>
        <taxon>Chromadorea</taxon>
        <taxon>Rhabditida</taxon>
        <taxon>Tylenchina</taxon>
        <taxon>Tylenchomorpha</taxon>
        <taxon>Sphaerularioidea</taxon>
        <taxon>Anguinidae</taxon>
        <taxon>Anguininae</taxon>
        <taxon>Ditylenchus</taxon>
    </lineage>
</organism>
<dbReference type="GO" id="GO:0000027">
    <property type="term" value="P:ribosomal large subunit assembly"/>
    <property type="evidence" value="ECO:0007669"/>
    <property type="project" value="TreeGrafter"/>
</dbReference>
<dbReference type="AlphaFoldDB" id="A0A915E4U7"/>
<sequence length="210" mass="23370">MSPKCGTEVGPMCAPSAVIRSEAIIYACAVDNSNKYMFTTCRNDIRIWNLETLSSFMMLSGNHTEELSCLAVSNQTNNIIRVAAGSRIASAALCHGDSLFSASRDKDIMHFSLRDFKRNHIEHDAHNKPVSAMCLLKSHSDNGNQEQKVYLTTVCREGTMKFWDITSSNRMRLADTIVNAHTKGIKDVCSNSQLLFTASDDDTIGFWHIL</sequence>
<evidence type="ECO:0000313" key="7">
    <source>
        <dbReference type="WBParaSite" id="jg285"/>
    </source>
</evidence>
<name>A0A915E4U7_9BILA</name>
<dbReference type="InterPro" id="IPR036322">
    <property type="entry name" value="WD40_repeat_dom_sf"/>
</dbReference>
<comment type="subcellular location">
    <subcellularLocation>
        <location evidence="1">Nucleus</location>
    </subcellularLocation>
</comment>
<dbReference type="Proteomes" id="UP000887574">
    <property type="component" value="Unplaced"/>
</dbReference>
<reference evidence="7" key="1">
    <citation type="submission" date="2022-11" db="UniProtKB">
        <authorList>
            <consortium name="WormBaseParasite"/>
        </authorList>
    </citation>
    <scope>IDENTIFICATION</scope>
</reference>
<dbReference type="InterPro" id="IPR015943">
    <property type="entry name" value="WD40/YVTN_repeat-like_dom_sf"/>
</dbReference>
<evidence type="ECO:0000256" key="5">
    <source>
        <dbReference type="PROSITE-ProRule" id="PRU00221"/>
    </source>
</evidence>
<feature type="repeat" description="WD" evidence="5">
    <location>
        <begin position="178"/>
        <end position="210"/>
    </location>
</feature>
<dbReference type="PROSITE" id="PS50082">
    <property type="entry name" value="WD_REPEATS_2"/>
    <property type="match status" value="1"/>
</dbReference>
<evidence type="ECO:0000256" key="2">
    <source>
        <dbReference type="ARBA" id="ARBA00022574"/>
    </source>
</evidence>